<dbReference type="GeneID" id="100648490"/>
<dbReference type="KEGG" id="bter:100648490"/>
<evidence type="ECO:0000256" key="3">
    <source>
        <dbReference type="ARBA" id="ARBA00022525"/>
    </source>
</evidence>
<evidence type="ECO:0000256" key="1">
    <source>
        <dbReference type="ARBA" id="ARBA00004613"/>
    </source>
</evidence>
<keyword evidence="5" id="KW-0732">Signal</keyword>
<keyword evidence="3" id="KW-0964">Secreted</keyword>
<evidence type="ECO:0000313" key="8">
    <source>
        <dbReference type="RefSeq" id="XP_003401763.2"/>
    </source>
</evidence>
<dbReference type="InterPro" id="IPR036084">
    <property type="entry name" value="Ser_inhib-like_sf"/>
</dbReference>
<reference evidence="8" key="1">
    <citation type="submission" date="2025-08" db="UniProtKB">
        <authorList>
            <consortium name="RefSeq"/>
        </authorList>
    </citation>
    <scope>IDENTIFICATION</scope>
</reference>
<dbReference type="AlphaFoldDB" id="A0A9B0BUQ5"/>
<feature type="signal peptide" evidence="5">
    <location>
        <begin position="1"/>
        <end position="19"/>
    </location>
</feature>
<dbReference type="OrthoDB" id="6236007at2759"/>
<protein>
    <submittedName>
        <fullName evidence="8">Cysteine-rich venom protein 6</fullName>
    </submittedName>
</protein>
<organism evidence="7 8">
    <name type="scientific">Bombus terrestris</name>
    <name type="common">Buff-tailed bumblebee</name>
    <name type="synonym">Apis terrestris</name>
    <dbReference type="NCBI Taxonomy" id="30195"/>
    <lineage>
        <taxon>Eukaryota</taxon>
        <taxon>Metazoa</taxon>
        <taxon>Ecdysozoa</taxon>
        <taxon>Arthropoda</taxon>
        <taxon>Hexapoda</taxon>
        <taxon>Insecta</taxon>
        <taxon>Pterygota</taxon>
        <taxon>Neoptera</taxon>
        <taxon>Endopterygota</taxon>
        <taxon>Hymenoptera</taxon>
        <taxon>Apocrita</taxon>
        <taxon>Aculeata</taxon>
        <taxon>Apoidea</taxon>
        <taxon>Anthophila</taxon>
        <taxon>Apidae</taxon>
        <taxon>Bombus</taxon>
        <taxon>Bombus</taxon>
    </lineage>
</organism>
<dbReference type="Gene3D" id="2.10.25.10">
    <property type="entry name" value="Laminin"/>
    <property type="match status" value="1"/>
</dbReference>
<evidence type="ECO:0000256" key="4">
    <source>
        <dbReference type="ARBA" id="ARBA00022900"/>
    </source>
</evidence>
<dbReference type="Proteomes" id="UP000835206">
    <property type="component" value="Chromosome 16"/>
</dbReference>
<comment type="subcellular location">
    <subcellularLocation>
        <location evidence="1">Secreted</location>
    </subcellularLocation>
</comment>
<keyword evidence="4" id="KW-0646">Protease inhibitor</keyword>
<dbReference type="GO" id="GO:0004867">
    <property type="term" value="F:serine-type endopeptidase inhibitor activity"/>
    <property type="evidence" value="ECO:0007669"/>
    <property type="project" value="UniProtKB-KW"/>
</dbReference>
<name>A0A9B0BUQ5_BOMTE</name>
<dbReference type="RefSeq" id="XP_003401763.2">
    <property type="nucleotide sequence ID" value="XM_003401715.4"/>
</dbReference>
<gene>
    <name evidence="8" type="primary">LOC100648490</name>
</gene>
<feature type="chain" id="PRO_5038887109" evidence="5">
    <location>
        <begin position="20"/>
        <end position="91"/>
    </location>
</feature>
<feature type="domain" description="TIL" evidence="6">
    <location>
        <begin position="29"/>
        <end position="89"/>
    </location>
</feature>
<keyword evidence="7" id="KW-1185">Reference proteome</keyword>
<evidence type="ECO:0000313" key="7">
    <source>
        <dbReference type="Proteomes" id="UP000835206"/>
    </source>
</evidence>
<evidence type="ECO:0000256" key="5">
    <source>
        <dbReference type="SAM" id="SignalP"/>
    </source>
</evidence>
<evidence type="ECO:0000259" key="6">
    <source>
        <dbReference type="Pfam" id="PF01826"/>
    </source>
</evidence>
<dbReference type="InterPro" id="IPR002919">
    <property type="entry name" value="TIL_dom"/>
</dbReference>
<dbReference type="SUPFAM" id="SSF57567">
    <property type="entry name" value="Serine protease inhibitors"/>
    <property type="match status" value="1"/>
</dbReference>
<sequence length="91" mass="10044">MSRYLVVSLFVIMILGIYSIQDSTAGSECPENQQEHICGTLCEPTCSNPQPNRKLCPRIVCTRATSGCRCVKDTVRDTNSTQCVPLDQCSQ</sequence>
<keyword evidence="4" id="KW-0722">Serine protease inhibitor</keyword>
<accession>A0A9B0BUQ5</accession>
<dbReference type="GO" id="GO:0005576">
    <property type="term" value="C:extracellular region"/>
    <property type="evidence" value="ECO:0007669"/>
    <property type="project" value="UniProtKB-SubCell"/>
</dbReference>
<comment type="similarity">
    <text evidence="2">Belongs to the serine protease inhibitor-like (TIL domain-containing) family.</text>
</comment>
<evidence type="ECO:0000256" key="2">
    <source>
        <dbReference type="ARBA" id="ARBA00007611"/>
    </source>
</evidence>
<proteinExistence type="inferred from homology"/>
<dbReference type="CDD" id="cd19941">
    <property type="entry name" value="TIL"/>
    <property type="match status" value="1"/>
</dbReference>
<dbReference type="Pfam" id="PF01826">
    <property type="entry name" value="TIL"/>
    <property type="match status" value="1"/>
</dbReference>